<reference evidence="1 2" key="1">
    <citation type="submission" date="2020-10" db="EMBL/GenBank/DDBJ databases">
        <title>Sequencing the genomes of 1000 actinobacteria strains.</title>
        <authorList>
            <person name="Klenk H.-P."/>
        </authorList>
    </citation>
    <scope>NUCLEOTIDE SEQUENCE [LARGE SCALE GENOMIC DNA]</scope>
    <source>
        <strain evidence="1 2">DSM 15666</strain>
    </source>
</reference>
<evidence type="ECO:0000313" key="2">
    <source>
        <dbReference type="Proteomes" id="UP000643525"/>
    </source>
</evidence>
<dbReference type="EMBL" id="JADBED010000001">
    <property type="protein sequence ID" value="MBE1523942.1"/>
    <property type="molecule type" value="Genomic_DNA"/>
</dbReference>
<accession>A0ABR9JDD8</accession>
<protein>
    <recommendedName>
        <fullName evidence="3">Biopolymer transporter Tol</fullName>
    </recommendedName>
</protein>
<organism evidence="1 2">
    <name type="scientific">Nesterenkonia lutea</name>
    <dbReference type="NCBI Taxonomy" id="272919"/>
    <lineage>
        <taxon>Bacteria</taxon>
        <taxon>Bacillati</taxon>
        <taxon>Actinomycetota</taxon>
        <taxon>Actinomycetes</taxon>
        <taxon>Micrococcales</taxon>
        <taxon>Micrococcaceae</taxon>
        <taxon>Nesterenkonia</taxon>
    </lineage>
</organism>
<dbReference type="RefSeq" id="WP_192595024.1">
    <property type="nucleotide sequence ID" value="NZ_BAAALJ010000012.1"/>
</dbReference>
<sequence length="116" mass="12867">MSEEAESAKESAEESERWLVIKGRRWRRTDPALPAELVAQLKSHLGRGRSGVGAGEKAEDAERIAAARRRVGLAKTGLGERGPYWWDRPEAERIAAAKQVLAELEELDQHPGTARK</sequence>
<name>A0ABR9JDD8_9MICC</name>
<keyword evidence="2" id="KW-1185">Reference proteome</keyword>
<evidence type="ECO:0000313" key="1">
    <source>
        <dbReference type="EMBL" id="MBE1523942.1"/>
    </source>
</evidence>
<evidence type="ECO:0008006" key="3">
    <source>
        <dbReference type="Google" id="ProtNLM"/>
    </source>
</evidence>
<comment type="caution">
    <text evidence="1">The sequence shown here is derived from an EMBL/GenBank/DDBJ whole genome shotgun (WGS) entry which is preliminary data.</text>
</comment>
<gene>
    <name evidence="1" type="ORF">H4W27_001060</name>
</gene>
<proteinExistence type="predicted"/>
<dbReference type="Proteomes" id="UP000643525">
    <property type="component" value="Unassembled WGS sequence"/>
</dbReference>